<gene>
    <name evidence="1" type="ORF">DZF96_04135</name>
</gene>
<proteinExistence type="predicted"/>
<dbReference type="Pfam" id="PF10117">
    <property type="entry name" value="McrBC"/>
    <property type="match status" value="1"/>
</dbReference>
<comment type="caution">
    <text evidence="1">The sequence shown here is derived from an EMBL/GenBank/DDBJ whole genome shotgun (WGS) entry which is preliminary data.</text>
</comment>
<accession>A0A399NWU4</accession>
<evidence type="ECO:0008006" key="3">
    <source>
        <dbReference type="Google" id="ProtNLM"/>
    </source>
</evidence>
<sequence>MMNKSEDSDLLWLRASRRGDGVGLTALFDTSTKTKLIVHVLPKLWRPSREPSAVVTPDSSATLHVYEGDFVGFGSRWLSLADRRLAPATWSSSTAAQDAQNNEAQTVGDPLWSREIPLRRVPRSLGGDPGKYVESMWRLLLGTGQEPALTKGTVLPSTAGVRVLNEIPQLEALVKATFIAASSEAIPRRRPVYQSTTQRTDSVRGRLVVNDLFIRDLRGEAAISCEFDELTGDHHYWQVVRAALVACISSPGQAELVMDNLARLHDVGTPSLGQALRYATSLNQTTRDPALLNLLSLAVFVLSRDFPLASETSEIPGVLANVKFSTSSLWEVLLERAFVQAGCSVTRHESLDVVYRPTGRGWVRSPAKHPDLWVTTPSGQQFLVDAKYSEKTDFTKASMSDQYQAIAYAQRTELTTLLVFTRSNRNPETTETSASELVLRATPPPGFDAGRATSHELSDGWGLVGSASFDFPDPSLIGDLKEALGGLKRSAESAVEQVEGARAVR</sequence>
<dbReference type="PANTHER" id="PTHR38733">
    <property type="entry name" value="PROTEIN MCRC"/>
    <property type="match status" value="1"/>
</dbReference>
<reference evidence="1 2" key="1">
    <citation type="submission" date="2018-08" db="EMBL/GenBank/DDBJ databases">
        <title>Genome Sequence of Clavibacter michiganensis Subspecies type strains, and the Atypical Peach-Colored Strains Isolated from Tomato.</title>
        <authorList>
            <person name="Osdaghi E."/>
            <person name="Portier P."/>
            <person name="Briand M."/>
            <person name="Jacques M.-A."/>
        </authorList>
    </citation>
    <scope>NUCLEOTIDE SEQUENCE [LARGE SCALE GENOMIC DNA]</scope>
    <source>
        <strain evidence="1 2">CFBP 7493</strain>
    </source>
</reference>
<evidence type="ECO:0000313" key="2">
    <source>
        <dbReference type="Proteomes" id="UP000266298"/>
    </source>
</evidence>
<dbReference type="InterPro" id="IPR019292">
    <property type="entry name" value="McrC"/>
</dbReference>
<dbReference type="Proteomes" id="UP000266298">
    <property type="component" value="Unassembled WGS sequence"/>
</dbReference>
<evidence type="ECO:0000313" key="1">
    <source>
        <dbReference type="EMBL" id="RII98188.1"/>
    </source>
</evidence>
<dbReference type="EMBL" id="QWEC01000035">
    <property type="protein sequence ID" value="RII98188.1"/>
    <property type="molecule type" value="Genomic_DNA"/>
</dbReference>
<protein>
    <recommendedName>
        <fullName evidence="3">5-methylcytosine-specific restriction enzyme subunit McrC</fullName>
    </recommendedName>
</protein>
<organism evidence="1 2">
    <name type="scientific">Clavibacter michiganensis</name>
    <dbReference type="NCBI Taxonomy" id="28447"/>
    <lineage>
        <taxon>Bacteria</taxon>
        <taxon>Bacillati</taxon>
        <taxon>Actinomycetota</taxon>
        <taxon>Actinomycetes</taxon>
        <taxon>Micrococcales</taxon>
        <taxon>Microbacteriaceae</taxon>
        <taxon>Clavibacter</taxon>
    </lineage>
</organism>
<name>A0A399NWU4_9MICO</name>
<dbReference type="AlphaFoldDB" id="A0A399NWU4"/>
<dbReference type="PANTHER" id="PTHR38733:SF1">
    <property type="entry name" value="TYPE IV METHYL-DIRECTED RESTRICTION ENZYME ECOKMCRBC"/>
    <property type="match status" value="1"/>
</dbReference>